<dbReference type="EMBL" id="JADEXF010000018">
    <property type="protein sequence ID" value="MBE9103588.1"/>
    <property type="molecule type" value="Genomic_DNA"/>
</dbReference>
<evidence type="ECO:0000256" key="1">
    <source>
        <dbReference type="SAM" id="MobiDB-lite"/>
    </source>
</evidence>
<gene>
    <name evidence="2" type="ORF">IQ229_01090</name>
</gene>
<name>A0ABR9TT55_9NOSO</name>
<accession>A0ABR9TT55</accession>
<sequence>MPKPLPTAVLKPNSTKKDSTSSSGIVLGDKVTWNPETLPNGHAVVIGASGSGKVTL</sequence>
<reference evidence="2 3" key="1">
    <citation type="submission" date="2020-10" db="EMBL/GenBank/DDBJ databases">
        <authorList>
            <person name="Castelo-Branco R."/>
            <person name="Eusebio N."/>
            <person name="Adriana R."/>
            <person name="Vieira A."/>
            <person name="Brugerolle De Fraissinette N."/>
            <person name="Rezende De Castro R."/>
            <person name="Schneider M.P."/>
            <person name="Vasconcelos V."/>
            <person name="Leao P.N."/>
        </authorList>
    </citation>
    <scope>NUCLEOTIDE SEQUENCE [LARGE SCALE GENOMIC DNA]</scope>
    <source>
        <strain evidence="2 3">LEGE 07299</strain>
    </source>
</reference>
<keyword evidence="3" id="KW-1185">Reference proteome</keyword>
<organism evidence="2 3">
    <name type="scientific">Nostoc cf. edaphicum LEGE 07299</name>
    <dbReference type="NCBI Taxonomy" id="2777974"/>
    <lineage>
        <taxon>Bacteria</taxon>
        <taxon>Bacillati</taxon>
        <taxon>Cyanobacteriota</taxon>
        <taxon>Cyanophyceae</taxon>
        <taxon>Nostocales</taxon>
        <taxon>Nostocaceae</taxon>
        <taxon>Nostoc</taxon>
    </lineage>
</organism>
<feature type="region of interest" description="Disordered" evidence="1">
    <location>
        <begin position="1"/>
        <end position="25"/>
    </location>
</feature>
<proteinExistence type="predicted"/>
<dbReference type="Proteomes" id="UP000647836">
    <property type="component" value="Unassembled WGS sequence"/>
</dbReference>
<evidence type="ECO:0000313" key="3">
    <source>
        <dbReference type="Proteomes" id="UP000647836"/>
    </source>
</evidence>
<comment type="caution">
    <text evidence="2">The sequence shown here is derived from an EMBL/GenBank/DDBJ whole genome shotgun (WGS) entry which is preliminary data.</text>
</comment>
<evidence type="ECO:0000313" key="2">
    <source>
        <dbReference type="EMBL" id="MBE9103588.1"/>
    </source>
</evidence>
<protein>
    <submittedName>
        <fullName evidence="2">Uncharacterized protein</fullName>
    </submittedName>
</protein>
<dbReference type="RefSeq" id="WP_194040494.1">
    <property type="nucleotide sequence ID" value="NZ_JADEXF010000018.1"/>
</dbReference>